<dbReference type="PROSITE" id="PS51194">
    <property type="entry name" value="HELICASE_CTER"/>
    <property type="match status" value="1"/>
</dbReference>
<dbReference type="PANTHER" id="PTHR45766">
    <property type="entry name" value="DNA ANNEALING HELICASE AND ENDONUCLEASE ZRANB3 FAMILY MEMBER"/>
    <property type="match status" value="1"/>
</dbReference>
<dbReference type="EMBL" id="CP099837">
    <property type="protein sequence ID" value="USY22747.1"/>
    <property type="molecule type" value="Genomic_DNA"/>
</dbReference>
<evidence type="ECO:0000256" key="1">
    <source>
        <dbReference type="ARBA" id="ARBA00022741"/>
    </source>
</evidence>
<evidence type="ECO:0000313" key="8">
    <source>
        <dbReference type="EMBL" id="USY22747.1"/>
    </source>
</evidence>
<dbReference type="RefSeq" id="WP_254421502.1">
    <property type="nucleotide sequence ID" value="NZ_BAAAJB010000065.1"/>
</dbReference>
<dbReference type="InterPro" id="IPR049730">
    <property type="entry name" value="SNF2/RAD54-like_C"/>
</dbReference>
<dbReference type="InterPro" id="IPR027417">
    <property type="entry name" value="P-loop_NTPase"/>
</dbReference>
<feature type="domain" description="Helicase ATP-binding" evidence="6">
    <location>
        <begin position="152"/>
        <end position="337"/>
    </location>
</feature>
<protein>
    <submittedName>
        <fullName evidence="8">DISARM system SNF2-like helicase DrmD</fullName>
    </submittedName>
</protein>
<keyword evidence="9" id="KW-1185">Reference proteome</keyword>
<accession>A0ABY5DFF2</accession>
<sequence>MTPQGAADIEVLGPHSEDAIDESGTPAPSTGQLVTVRNRQWVVSDVRASRIVSSDLTRVTGRPQHMVSLVSIGDDASTDRIEVLWELEVSTRIHEGRDLPAPALGFDDPVRLDAFLHAVRWGAITSADNTSLQAPFRSGIEIEDYQLEPVVRALSMPRTNLLIADDVGLGKTIEAGLVMQELQLRHRARTMLIVCPAGLTTQWHDEMRDKFGLDFRVVDADLVRRLRRERGLYANPWTHYPRLIVSVDWLKRERPRRMLREILPASPRYPRTIDLLVVDEAHNVAPAGSGKYAVDSLRTKAIRELAPHCEHRLFLSATPHNGYPESFSALLELLDDQRFARGVKPSDEQLDRAMVRRLKRDLPKRWDGSARFPARVLGYAEVDYSEAERKAHRTLVEYADSRRDRVGKGGRHTVDFVTTLLKKRLFSSPQAFTRTVTTHLATMDAKGAADEASSAADQAPAQEVLPVLQERLSATSEHEEEYQEAEAEVFGTVSRGAPALTERERGLLVDLRSWAEKAQGRSDARFAALKSWLDPILFHPGVDGEPIGPGGPTSPGVPGDQADWTDERVIIFTEYRDTQRWLRDRLIAAGYGGKGGERLAQLYGGQDSDERERVKNVFTDRPDLDKVRILVATDSASEGINLQRHCHRILHWEIPWNPNRLEQRNGRVDRHGQKADQVEVTHFVPKGWEAAEPGSLEDELGFLRTAVEKVDRIREDLGSAGDVIALQVEQKMLGKRAEWAETDSEITSRAGVARLSTQRELNRRVEELAATLTGSRDRLDLTPETLERVVRTGLDLAHRKDLIDADPPEGVTAKCFRLPELAGAWASARNGGLAHPVTGVERLVTFDPDAVVGRNDLVLLHLKHRLVDLCLTLLREELWSQGSKLSRVTARVVESDVLRVPAVVAHGRVVITGAEGTRLHEEVLLAGGRIEQGSFVRAKEEDIDRWMEVATERLAPEPIRERLADLWPSLDKAVGGALHQRANQRFKAVQRDLDRKCEEEVDAIGLVLDELAAGIRTALDNTPQWEQTTLFEVREQEQLRQDREALRARLEELPERKVEEQAALRHRYADRRARWFPVAVTFLVPASVKG</sequence>
<feature type="region of interest" description="Disordered" evidence="5">
    <location>
        <begin position="1"/>
        <end position="31"/>
    </location>
</feature>
<gene>
    <name evidence="8" type="primary">drmD</name>
    <name evidence="8" type="ORF">NE857_14710</name>
</gene>
<organism evidence="8 9">
    <name type="scientific">Nocardiopsis exhalans</name>
    <dbReference type="NCBI Taxonomy" id="163604"/>
    <lineage>
        <taxon>Bacteria</taxon>
        <taxon>Bacillati</taxon>
        <taxon>Actinomycetota</taxon>
        <taxon>Actinomycetes</taxon>
        <taxon>Streptosporangiales</taxon>
        <taxon>Nocardiopsidaceae</taxon>
        <taxon>Nocardiopsis</taxon>
    </lineage>
</organism>
<feature type="region of interest" description="Disordered" evidence="5">
    <location>
        <begin position="541"/>
        <end position="562"/>
    </location>
</feature>
<dbReference type="InterPro" id="IPR000330">
    <property type="entry name" value="SNF2_N"/>
</dbReference>
<keyword evidence="1" id="KW-0547">Nucleotide-binding</keyword>
<dbReference type="SUPFAM" id="SSF52540">
    <property type="entry name" value="P-loop containing nucleoside triphosphate hydrolases"/>
    <property type="match status" value="1"/>
</dbReference>
<keyword evidence="2" id="KW-0378">Hydrolase</keyword>
<dbReference type="CDD" id="cd18793">
    <property type="entry name" value="SF2_C_SNF"/>
    <property type="match status" value="1"/>
</dbReference>
<keyword evidence="3" id="KW-0347">Helicase</keyword>
<dbReference type="SMART" id="SM00490">
    <property type="entry name" value="HELICc"/>
    <property type="match status" value="1"/>
</dbReference>
<evidence type="ECO:0000313" key="9">
    <source>
        <dbReference type="Proteomes" id="UP001055940"/>
    </source>
</evidence>
<dbReference type="InterPro" id="IPR001650">
    <property type="entry name" value="Helicase_C-like"/>
</dbReference>
<evidence type="ECO:0000256" key="5">
    <source>
        <dbReference type="SAM" id="MobiDB-lite"/>
    </source>
</evidence>
<keyword evidence="4" id="KW-0067">ATP-binding</keyword>
<dbReference type="PROSITE" id="PS51192">
    <property type="entry name" value="HELICASE_ATP_BIND_1"/>
    <property type="match status" value="1"/>
</dbReference>
<dbReference type="InterPro" id="IPR038718">
    <property type="entry name" value="SNF2-like_sf"/>
</dbReference>
<reference evidence="8" key="1">
    <citation type="submission" date="2022-06" db="EMBL/GenBank/DDBJ databases">
        <authorList>
            <person name="Ping M."/>
        </authorList>
    </citation>
    <scope>NUCLEOTIDE SEQUENCE</scope>
    <source>
        <strain evidence="8">JCM11759T</strain>
    </source>
</reference>
<dbReference type="Pfam" id="PF00176">
    <property type="entry name" value="SNF2-rel_dom"/>
    <property type="match status" value="1"/>
</dbReference>
<dbReference type="CDD" id="cd18011">
    <property type="entry name" value="DEXDc_RapA"/>
    <property type="match status" value="1"/>
</dbReference>
<evidence type="ECO:0000259" key="7">
    <source>
        <dbReference type="PROSITE" id="PS51194"/>
    </source>
</evidence>
<dbReference type="SMART" id="SM00487">
    <property type="entry name" value="DEXDc"/>
    <property type="match status" value="1"/>
</dbReference>
<dbReference type="Pfam" id="PF00271">
    <property type="entry name" value="Helicase_C"/>
    <property type="match status" value="1"/>
</dbReference>
<dbReference type="Gene3D" id="3.40.50.10810">
    <property type="entry name" value="Tandem AAA-ATPase domain"/>
    <property type="match status" value="1"/>
</dbReference>
<dbReference type="InterPro" id="IPR014001">
    <property type="entry name" value="Helicase_ATP-bd"/>
</dbReference>
<evidence type="ECO:0000256" key="4">
    <source>
        <dbReference type="ARBA" id="ARBA00022840"/>
    </source>
</evidence>
<dbReference type="PANTHER" id="PTHR45766:SF6">
    <property type="entry name" value="SWI_SNF-RELATED MATRIX-ASSOCIATED ACTIN-DEPENDENT REGULATOR OF CHROMATIN SUBFAMILY A-LIKE PROTEIN 1"/>
    <property type="match status" value="1"/>
</dbReference>
<feature type="domain" description="Helicase C-terminal" evidence="7">
    <location>
        <begin position="558"/>
        <end position="732"/>
    </location>
</feature>
<dbReference type="InterPro" id="IPR057342">
    <property type="entry name" value="DEXDc_RapA"/>
</dbReference>
<dbReference type="Gene3D" id="3.40.50.300">
    <property type="entry name" value="P-loop containing nucleotide triphosphate hydrolases"/>
    <property type="match status" value="1"/>
</dbReference>
<name>A0ABY5DFF2_9ACTN</name>
<evidence type="ECO:0000256" key="3">
    <source>
        <dbReference type="ARBA" id="ARBA00022806"/>
    </source>
</evidence>
<evidence type="ECO:0000256" key="2">
    <source>
        <dbReference type="ARBA" id="ARBA00022801"/>
    </source>
</evidence>
<proteinExistence type="predicted"/>
<dbReference type="NCBIfam" id="NF038317">
    <property type="entry name" value="DISARM_DrmD"/>
    <property type="match status" value="1"/>
</dbReference>
<evidence type="ECO:0000259" key="6">
    <source>
        <dbReference type="PROSITE" id="PS51192"/>
    </source>
</evidence>
<dbReference type="Proteomes" id="UP001055940">
    <property type="component" value="Chromosome"/>
</dbReference>